<dbReference type="SMART" id="SM00184">
    <property type="entry name" value="RING"/>
    <property type="match status" value="1"/>
</dbReference>
<dbReference type="PROSITE" id="PS50089">
    <property type="entry name" value="ZF_RING_2"/>
    <property type="match status" value="1"/>
</dbReference>
<dbReference type="PANTHER" id="PTHR46077:SF1">
    <property type="entry name" value="TOP1 BINDING ARGININE_SERINE RICH PROTEIN, E3 UBIQUITIN LIGASE"/>
    <property type="match status" value="1"/>
</dbReference>
<keyword evidence="8" id="KW-0804">Transcription</keyword>
<keyword evidence="7" id="KW-0805">Transcription regulation</keyword>
<organism evidence="11 12">
    <name type="scientific">Mikania micrantha</name>
    <name type="common">bitter vine</name>
    <dbReference type="NCBI Taxonomy" id="192012"/>
    <lineage>
        <taxon>Eukaryota</taxon>
        <taxon>Viridiplantae</taxon>
        <taxon>Streptophyta</taxon>
        <taxon>Embryophyta</taxon>
        <taxon>Tracheophyta</taxon>
        <taxon>Spermatophyta</taxon>
        <taxon>Magnoliopsida</taxon>
        <taxon>eudicotyledons</taxon>
        <taxon>Gunneridae</taxon>
        <taxon>Pentapetalae</taxon>
        <taxon>asterids</taxon>
        <taxon>campanulids</taxon>
        <taxon>Asterales</taxon>
        <taxon>Asteraceae</taxon>
        <taxon>Asteroideae</taxon>
        <taxon>Heliantheae alliance</taxon>
        <taxon>Eupatorieae</taxon>
        <taxon>Mikania</taxon>
    </lineage>
</organism>
<dbReference type="GO" id="GO:0008270">
    <property type="term" value="F:zinc ion binding"/>
    <property type="evidence" value="ECO:0007669"/>
    <property type="project" value="UniProtKB-KW"/>
</dbReference>
<keyword evidence="4" id="KW-0479">Metal-binding</keyword>
<evidence type="ECO:0000256" key="5">
    <source>
        <dbReference type="ARBA" id="ARBA00022771"/>
    </source>
</evidence>
<evidence type="ECO:0000256" key="7">
    <source>
        <dbReference type="ARBA" id="ARBA00023015"/>
    </source>
</evidence>
<sequence length="294" mass="34404">MEASSSRSRQSVDSHLNHKRFLLTHIAPAIRSQSCPICLSQIEEPAVITVCLHAYCTDCIRKWSYRKRKCPLCNTQFASLFVRIDLNSMTFLTQHLSAIKESGTKINGDFRDFYSSRRDFMAQRRAIRISRERNIGNRRTRPLPKQRSFEQSNMLPPGVSKERILQWRASIYKRNLLAVPCPTRKPLEQGLMGIKRHNKEMLLKRIEPWIHREVQAILEDPNPAILVHLVTSLFITSLEETQENDYLERLNPFLLKWTSTFWHELRCIGISKLKTNTSSGSLDNTWSLRQLYRH</sequence>
<keyword evidence="5 9" id="KW-0863">Zinc-finger</keyword>
<gene>
    <name evidence="11" type="ORF">E3N88_44962</name>
</gene>
<dbReference type="InterPro" id="IPR013083">
    <property type="entry name" value="Znf_RING/FYVE/PHD"/>
</dbReference>
<keyword evidence="12" id="KW-1185">Reference proteome</keyword>
<dbReference type="SUPFAM" id="SSF57850">
    <property type="entry name" value="RING/U-box"/>
    <property type="match status" value="1"/>
</dbReference>
<dbReference type="InterPro" id="IPR017907">
    <property type="entry name" value="Znf_RING_CS"/>
</dbReference>
<evidence type="ECO:0000256" key="6">
    <source>
        <dbReference type="ARBA" id="ARBA00022833"/>
    </source>
</evidence>
<evidence type="ECO:0000256" key="9">
    <source>
        <dbReference type="PROSITE-ProRule" id="PRU00175"/>
    </source>
</evidence>
<dbReference type="Gene3D" id="3.30.40.10">
    <property type="entry name" value="Zinc/RING finger domain, C3HC4 (zinc finger)"/>
    <property type="match status" value="1"/>
</dbReference>
<feature type="domain" description="RING-type" evidence="10">
    <location>
        <begin position="35"/>
        <end position="74"/>
    </location>
</feature>
<dbReference type="AlphaFoldDB" id="A0A5N6LAI4"/>
<protein>
    <recommendedName>
        <fullName evidence="2">RING-type E3 ubiquitin transferase</fullName>
        <ecNumber evidence="2">2.3.2.27</ecNumber>
    </recommendedName>
</protein>
<evidence type="ECO:0000256" key="8">
    <source>
        <dbReference type="ARBA" id="ARBA00023163"/>
    </source>
</evidence>
<comment type="catalytic activity">
    <reaction evidence="1">
        <text>S-ubiquitinyl-[E2 ubiquitin-conjugating enzyme]-L-cysteine + [acceptor protein]-L-lysine = [E2 ubiquitin-conjugating enzyme]-L-cysteine + N(6)-ubiquitinyl-[acceptor protein]-L-lysine.</text>
        <dbReference type="EC" id="2.3.2.27"/>
    </reaction>
</comment>
<dbReference type="EC" id="2.3.2.27" evidence="2"/>
<keyword evidence="3" id="KW-0808">Transferase</keyword>
<dbReference type="PANTHER" id="PTHR46077">
    <property type="entry name" value="E3 UBIQUITIN-PROTEIN LIGASE TOPORS"/>
    <property type="match status" value="1"/>
</dbReference>
<dbReference type="GO" id="GO:0000209">
    <property type="term" value="P:protein polyubiquitination"/>
    <property type="evidence" value="ECO:0007669"/>
    <property type="project" value="TreeGrafter"/>
</dbReference>
<evidence type="ECO:0000256" key="3">
    <source>
        <dbReference type="ARBA" id="ARBA00022679"/>
    </source>
</evidence>
<evidence type="ECO:0000256" key="4">
    <source>
        <dbReference type="ARBA" id="ARBA00022723"/>
    </source>
</evidence>
<evidence type="ECO:0000256" key="2">
    <source>
        <dbReference type="ARBA" id="ARBA00012483"/>
    </source>
</evidence>
<dbReference type="EMBL" id="SZYD01002063">
    <property type="protein sequence ID" value="KAC9988330.1"/>
    <property type="molecule type" value="Genomic_DNA"/>
</dbReference>
<dbReference type="Pfam" id="PF00097">
    <property type="entry name" value="zf-C3HC4"/>
    <property type="match status" value="1"/>
</dbReference>
<evidence type="ECO:0000259" key="10">
    <source>
        <dbReference type="PROSITE" id="PS50089"/>
    </source>
</evidence>
<evidence type="ECO:0000313" key="11">
    <source>
        <dbReference type="EMBL" id="KAC9988330.1"/>
    </source>
</evidence>
<accession>A0A5N6LAI4</accession>
<comment type="caution">
    <text evidence="11">The sequence shown here is derived from an EMBL/GenBank/DDBJ whole genome shotgun (WGS) entry which is preliminary data.</text>
</comment>
<dbReference type="GO" id="GO:0061630">
    <property type="term" value="F:ubiquitin protein ligase activity"/>
    <property type="evidence" value="ECO:0007669"/>
    <property type="project" value="UniProtKB-EC"/>
</dbReference>
<dbReference type="Proteomes" id="UP000326396">
    <property type="component" value="Unassembled WGS sequence"/>
</dbReference>
<dbReference type="PROSITE" id="PS00518">
    <property type="entry name" value="ZF_RING_1"/>
    <property type="match status" value="1"/>
</dbReference>
<proteinExistence type="predicted"/>
<dbReference type="InterPro" id="IPR018957">
    <property type="entry name" value="Znf_C3HC4_RING-type"/>
</dbReference>
<keyword evidence="6" id="KW-0862">Zinc</keyword>
<dbReference type="InterPro" id="IPR001841">
    <property type="entry name" value="Znf_RING"/>
</dbReference>
<dbReference type="OrthoDB" id="5600418at2759"/>
<name>A0A5N6LAI4_9ASTR</name>
<dbReference type="GO" id="GO:0006513">
    <property type="term" value="P:protein monoubiquitination"/>
    <property type="evidence" value="ECO:0007669"/>
    <property type="project" value="TreeGrafter"/>
</dbReference>
<evidence type="ECO:0000313" key="12">
    <source>
        <dbReference type="Proteomes" id="UP000326396"/>
    </source>
</evidence>
<reference evidence="11 12" key="1">
    <citation type="submission" date="2019-05" db="EMBL/GenBank/DDBJ databases">
        <title>Mikania micrantha, genome provides insights into the molecular mechanism of rapid growth.</title>
        <authorList>
            <person name="Liu B."/>
        </authorList>
    </citation>
    <scope>NUCLEOTIDE SEQUENCE [LARGE SCALE GENOMIC DNA]</scope>
    <source>
        <strain evidence="11">NLD-2019</strain>
        <tissue evidence="11">Leaf</tissue>
    </source>
</reference>
<evidence type="ECO:0000256" key="1">
    <source>
        <dbReference type="ARBA" id="ARBA00000900"/>
    </source>
</evidence>